<proteinExistence type="predicted"/>
<dbReference type="RefSeq" id="WP_281795836.1">
    <property type="nucleotide sequence ID" value="NZ_BSDR01000001.1"/>
</dbReference>
<dbReference type="PANTHER" id="PTHR11845:SF13">
    <property type="entry name" value="5'-DEOXYNUCLEOTIDASE HDDC2"/>
    <property type="match status" value="1"/>
</dbReference>
<dbReference type="Proteomes" id="UP001144372">
    <property type="component" value="Unassembled WGS sequence"/>
</dbReference>
<dbReference type="PROSITE" id="PS51831">
    <property type="entry name" value="HD"/>
    <property type="match status" value="1"/>
</dbReference>
<dbReference type="EMBL" id="BSDR01000001">
    <property type="protein sequence ID" value="GLI35794.1"/>
    <property type="molecule type" value="Genomic_DNA"/>
</dbReference>
<dbReference type="Gene3D" id="1.10.3210.10">
    <property type="entry name" value="Hypothetical protein af1432"/>
    <property type="match status" value="1"/>
</dbReference>
<keyword evidence="7" id="KW-0378">Hydrolase</keyword>
<dbReference type="InterPro" id="IPR039356">
    <property type="entry name" value="YfbR/HDDC2"/>
</dbReference>
<dbReference type="Pfam" id="PF13023">
    <property type="entry name" value="HD_3"/>
    <property type="match status" value="1"/>
</dbReference>
<dbReference type="InterPro" id="IPR003607">
    <property type="entry name" value="HD/PDEase_dom"/>
</dbReference>
<dbReference type="AlphaFoldDB" id="A0A9W6FVR1"/>
<dbReference type="SUPFAM" id="SSF109604">
    <property type="entry name" value="HD-domain/PDEase-like"/>
    <property type="match status" value="1"/>
</dbReference>
<keyword evidence="6" id="KW-0479">Metal-binding</keyword>
<reference evidence="9" key="1">
    <citation type="submission" date="2022-12" db="EMBL/GenBank/DDBJ databases">
        <title>Reference genome sequencing for broad-spectrum identification of bacterial and archaeal isolates by mass spectrometry.</title>
        <authorList>
            <person name="Sekiguchi Y."/>
            <person name="Tourlousse D.M."/>
        </authorList>
    </citation>
    <scope>NUCLEOTIDE SEQUENCE</scope>
    <source>
        <strain evidence="9">ASRB1</strain>
    </source>
</reference>
<evidence type="ECO:0000256" key="1">
    <source>
        <dbReference type="ARBA" id="ARBA00001638"/>
    </source>
</evidence>
<evidence type="ECO:0000256" key="5">
    <source>
        <dbReference type="ARBA" id="ARBA00012964"/>
    </source>
</evidence>
<evidence type="ECO:0000313" key="9">
    <source>
        <dbReference type="EMBL" id="GLI35794.1"/>
    </source>
</evidence>
<comment type="cofactor">
    <cofactor evidence="2">
        <name>Mn(2+)</name>
        <dbReference type="ChEBI" id="CHEBI:29035"/>
    </cofactor>
</comment>
<accession>A0A9W6FVR1</accession>
<dbReference type="EC" id="3.1.3.89" evidence="5"/>
<comment type="cofactor">
    <cofactor evidence="3">
        <name>Co(2+)</name>
        <dbReference type="ChEBI" id="CHEBI:48828"/>
    </cofactor>
</comment>
<evidence type="ECO:0000259" key="8">
    <source>
        <dbReference type="PROSITE" id="PS51831"/>
    </source>
</evidence>
<name>A0A9W6FVR1_9BACT</name>
<protein>
    <recommendedName>
        <fullName evidence="5">5'-deoxynucleotidase</fullName>
        <ecNumber evidence="5">3.1.3.89</ecNumber>
    </recommendedName>
</protein>
<evidence type="ECO:0000256" key="3">
    <source>
        <dbReference type="ARBA" id="ARBA00001941"/>
    </source>
</evidence>
<evidence type="ECO:0000313" key="10">
    <source>
        <dbReference type="Proteomes" id="UP001144372"/>
    </source>
</evidence>
<dbReference type="GO" id="GO:0002953">
    <property type="term" value="F:5'-deoxynucleotidase activity"/>
    <property type="evidence" value="ECO:0007669"/>
    <property type="project" value="UniProtKB-EC"/>
</dbReference>
<organism evidence="9 10">
    <name type="scientific">Desulforhabdus amnigena</name>
    <dbReference type="NCBI Taxonomy" id="40218"/>
    <lineage>
        <taxon>Bacteria</taxon>
        <taxon>Pseudomonadati</taxon>
        <taxon>Thermodesulfobacteriota</taxon>
        <taxon>Syntrophobacteria</taxon>
        <taxon>Syntrophobacterales</taxon>
        <taxon>Syntrophobacteraceae</taxon>
        <taxon>Desulforhabdus</taxon>
    </lineage>
</organism>
<evidence type="ECO:0000256" key="4">
    <source>
        <dbReference type="ARBA" id="ARBA00011738"/>
    </source>
</evidence>
<feature type="domain" description="HD" evidence="8">
    <location>
        <begin position="37"/>
        <end position="136"/>
    </location>
</feature>
<dbReference type="SMART" id="SM00471">
    <property type="entry name" value="HDc"/>
    <property type="match status" value="1"/>
</dbReference>
<comment type="caution">
    <text evidence="9">The sequence shown here is derived from an EMBL/GenBank/DDBJ whole genome shotgun (WGS) entry which is preliminary data.</text>
</comment>
<dbReference type="CDD" id="cd00077">
    <property type="entry name" value="HDc"/>
    <property type="match status" value="1"/>
</dbReference>
<keyword evidence="10" id="KW-1185">Reference proteome</keyword>
<evidence type="ECO:0000256" key="7">
    <source>
        <dbReference type="ARBA" id="ARBA00022801"/>
    </source>
</evidence>
<comment type="catalytic activity">
    <reaction evidence="1">
        <text>a 2'-deoxyribonucleoside 5'-phosphate + H2O = a 2'-deoxyribonucleoside + phosphate</text>
        <dbReference type="Rhea" id="RHEA:36167"/>
        <dbReference type="ChEBI" id="CHEBI:15377"/>
        <dbReference type="ChEBI" id="CHEBI:18274"/>
        <dbReference type="ChEBI" id="CHEBI:43474"/>
        <dbReference type="ChEBI" id="CHEBI:65317"/>
        <dbReference type="EC" id="3.1.3.89"/>
    </reaction>
</comment>
<dbReference type="InterPro" id="IPR006674">
    <property type="entry name" value="HD_domain"/>
</dbReference>
<evidence type="ECO:0000256" key="2">
    <source>
        <dbReference type="ARBA" id="ARBA00001936"/>
    </source>
</evidence>
<dbReference type="PANTHER" id="PTHR11845">
    <property type="entry name" value="5'-DEOXYNUCLEOTIDASE HDDC2"/>
    <property type="match status" value="1"/>
</dbReference>
<sequence length="196" mass="22709">MNSSVGRNIVNFFFELGMLKKTPRSGFQFLGSGRESVADHSFRVALIGYTLARMSENVDPFKIVSLCLFHDVPEARTGDMNYVNKRYVDVDEKKAIHHLAETLPFGDDFKALMEEYRENETQEAKLVHDADQLDLILELKEQSDLGNAYAPKWIHFALKRLRTNIAKELADQILQTDSTSWWFEGHDHWWHPHQEG</sequence>
<comment type="subunit">
    <text evidence="4">Homodimer.</text>
</comment>
<dbReference type="GO" id="GO:0005737">
    <property type="term" value="C:cytoplasm"/>
    <property type="evidence" value="ECO:0007669"/>
    <property type="project" value="TreeGrafter"/>
</dbReference>
<dbReference type="GO" id="GO:0046872">
    <property type="term" value="F:metal ion binding"/>
    <property type="evidence" value="ECO:0007669"/>
    <property type="project" value="UniProtKB-KW"/>
</dbReference>
<evidence type="ECO:0000256" key="6">
    <source>
        <dbReference type="ARBA" id="ARBA00022723"/>
    </source>
</evidence>
<gene>
    <name evidence="9" type="ORF">DAMNIGENAA_32270</name>
</gene>